<keyword evidence="3 7" id="KW-0732">Signal</keyword>
<comment type="subcellular location">
    <subcellularLocation>
        <location evidence="1">Secreted</location>
    </subcellularLocation>
</comment>
<dbReference type="Proteomes" id="UP000032180">
    <property type="component" value="Chromosome 6"/>
</dbReference>
<dbReference type="GO" id="GO:0005576">
    <property type="term" value="C:extracellular region"/>
    <property type="evidence" value="ECO:0007669"/>
    <property type="project" value="UniProtKB-SubCell"/>
</dbReference>
<keyword evidence="10" id="KW-1185">Reference proteome</keyword>
<dbReference type="GO" id="GO:0050832">
    <property type="term" value="P:defense response to fungus"/>
    <property type="evidence" value="ECO:0007669"/>
    <property type="project" value="UniProtKB-ARBA"/>
</dbReference>
<dbReference type="STRING" id="77586.A0A0D9WQN2"/>
<feature type="chain" id="PRO_5002348946" description="GH18 domain-containing protein" evidence="7">
    <location>
        <begin position="31"/>
        <end position="305"/>
    </location>
</feature>
<reference evidence="9" key="3">
    <citation type="submission" date="2015-04" db="UniProtKB">
        <authorList>
            <consortium name="EnsemblPlants"/>
        </authorList>
    </citation>
    <scope>IDENTIFICATION</scope>
</reference>
<dbReference type="eggNOG" id="KOG4701">
    <property type="taxonomic scope" value="Eukaryota"/>
</dbReference>
<organism evidence="9 10">
    <name type="scientific">Leersia perrieri</name>
    <dbReference type="NCBI Taxonomy" id="77586"/>
    <lineage>
        <taxon>Eukaryota</taxon>
        <taxon>Viridiplantae</taxon>
        <taxon>Streptophyta</taxon>
        <taxon>Embryophyta</taxon>
        <taxon>Tracheophyta</taxon>
        <taxon>Spermatophyta</taxon>
        <taxon>Magnoliopsida</taxon>
        <taxon>Liliopsida</taxon>
        <taxon>Poales</taxon>
        <taxon>Poaceae</taxon>
        <taxon>BOP clade</taxon>
        <taxon>Oryzoideae</taxon>
        <taxon>Oryzeae</taxon>
        <taxon>Oryzinae</taxon>
        <taxon>Leersia</taxon>
    </lineage>
</organism>
<evidence type="ECO:0000256" key="7">
    <source>
        <dbReference type="SAM" id="SignalP"/>
    </source>
</evidence>
<dbReference type="Pfam" id="PF00704">
    <property type="entry name" value="Glyco_hydro_18"/>
    <property type="match status" value="1"/>
</dbReference>
<dbReference type="InterPro" id="IPR050542">
    <property type="entry name" value="Glycosyl_Hydrlase18_Chitinase"/>
</dbReference>
<dbReference type="PROSITE" id="PS51257">
    <property type="entry name" value="PROKAR_LIPOPROTEIN"/>
    <property type="match status" value="1"/>
</dbReference>
<dbReference type="GO" id="GO:0005975">
    <property type="term" value="P:carbohydrate metabolic process"/>
    <property type="evidence" value="ECO:0007669"/>
    <property type="project" value="InterPro"/>
</dbReference>
<dbReference type="GO" id="GO:0004857">
    <property type="term" value="F:enzyme inhibitor activity"/>
    <property type="evidence" value="ECO:0007669"/>
    <property type="project" value="UniProtKB-ARBA"/>
</dbReference>
<dbReference type="InterPro" id="IPR001223">
    <property type="entry name" value="Glyco_hydro18_cat"/>
</dbReference>
<feature type="signal peptide" evidence="7">
    <location>
        <begin position="1"/>
        <end position="30"/>
    </location>
</feature>
<dbReference type="GO" id="GO:0004568">
    <property type="term" value="F:chitinase activity"/>
    <property type="evidence" value="ECO:0007669"/>
    <property type="project" value="TreeGrafter"/>
</dbReference>
<evidence type="ECO:0000313" key="9">
    <source>
        <dbReference type="EnsemblPlants" id="LPERR06G13500.1"/>
    </source>
</evidence>
<name>A0A0D9WQN2_9ORYZ</name>
<dbReference type="PANTHER" id="PTHR45708">
    <property type="entry name" value="ENDOCHITINASE"/>
    <property type="match status" value="1"/>
</dbReference>
<dbReference type="Gramene" id="LPERR06G13500.1">
    <property type="protein sequence ID" value="LPERR06G13500.1"/>
    <property type="gene ID" value="LPERR06G13500"/>
</dbReference>
<feature type="domain" description="GH18" evidence="8">
    <location>
        <begin position="32"/>
        <end position="305"/>
    </location>
</feature>
<evidence type="ECO:0000256" key="4">
    <source>
        <dbReference type="ARBA" id="ARBA00022821"/>
    </source>
</evidence>
<evidence type="ECO:0000259" key="8">
    <source>
        <dbReference type="PROSITE" id="PS51910"/>
    </source>
</evidence>
<dbReference type="SUPFAM" id="SSF51445">
    <property type="entry name" value="(Trans)glycosidases"/>
    <property type="match status" value="1"/>
</dbReference>
<evidence type="ECO:0000256" key="2">
    <source>
        <dbReference type="ARBA" id="ARBA00022525"/>
    </source>
</evidence>
<keyword evidence="2" id="KW-0964">Secreted</keyword>
<evidence type="ECO:0000313" key="10">
    <source>
        <dbReference type="Proteomes" id="UP000032180"/>
    </source>
</evidence>
<dbReference type="FunFam" id="3.20.20.80:FF:000044">
    <property type="entry name" value="Chitinase III C10701-rice"/>
    <property type="match status" value="1"/>
</dbReference>
<reference evidence="10" key="2">
    <citation type="submission" date="2013-12" db="EMBL/GenBank/DDBJ databases">
        <authorList>
            <person name="Yu Y."/>
            <person name="Lee S."/>
            <person name="de Baynast K."/>
            <person name="Wissotski M."/>
            <person name="Liu L."/>
            <person name="Talag J."/>
            <person name="Goicoechea J."/>
            <person name="Angelova A."/>
            <person name="Jetty R."/>
            <person name="Kudrna D."/>
            <person name="Golser W."/>
            <person name="Rivera L."/>
            <person name="Zhang J."/>
            <person name="Wing R."/>
        </authorList>
    </citation>
    <scope>NUCLEOTIDE SEQUENCE</scope>
</reference>
<keyword evidence="5" id="KW-1015">Disulfide bond</keyword>
<dbReference type="AlphaFoldDB" id="A0A0D9WQN2"/>
<dbReference type="HOGENOM" id="CLU_007818_0_0_1"/>
<evidence type="ECO:0000256" key="6">
    <source>
        <dbReference type="ARBA" id="ARBA00061481"/>
    </source>
</evidence>
<dbReference type="InterPro" id="IPR045321">
    <property type="entry name" value="Cts1-like"/>
</dbReference>
<sequence>MPFRRLPCCIPAALACCLLLLTSLAGPATADEQIAVFWGRHADEGTLREACDTGYYNTVIISFYTAFGAHGDDHRIDLSGHPLRGVGADIKHCQRKGILVLLSIGGPAGNGSGEHYSLPSSRAASDVADNLWNSVLVGRRSGVFRPFGDAVVDGIDFFIDRGSGDHYDELATKLSMYGNGGGGKGKKGLMLTATPRCSYPDKRLEKALATGLFARIHVRMFGRRDASCTTAARESWEKWAAAYPASQVYLGLVASPEQDDPGYLSPKPLYYTVVMYIRDRDNYGGKVIWDRYYDNKTGYSTGRLI</sequence>
<keyword evidence="4" id="KW-0611">Plant defense</keyword>
<evidence type="ECO:0000256" key="1">
    <source>
        <dbReference type="ARBA" id="ARBA00004613"/>
    </source>
</evidence>
<dbReference type="CDD" id="cd02877">
    <property type="entry name" value="GH18_hevamine_XipI_class_III"/>
    <property type="match status" value="1"/>
</dbReference>
<protein>
    <recommendedName>
        <fullName evidence="8">GH18 domain-containing protein</fullName>
    </recommendedName>
</protein>
<dbReference type="EnsemblPlants" id="LPERR06G13500.1">
    <property type="protein sequence ID" value="LPERR06G13500.1"/>
    <property type="gene ID" value="LPERR06G13500"/>
</dbReference>
<proteinExistence type="inferred from homology"/>
<reference evidence="9 10" key="1">
    <citation type="submission" date="2012-08" db="EMBL/GenBank/DDBJ databases">
        <title>Oryza genome evolution.</title>
        <authorList>
            <person name="Wing R.A."/>
        </authorList>
    </citation>
    <scope>NUCLEOTIDE SEQUENCE</scope>
</reference>
<comment type="similarity">
    <text evidence="6">Belongs to the glycosyl hydrolase 18 family. Xylanase inhibitor subfamily.</text>
</comment>
<accession>A0A0D9WQN2</accession>
<dbReference type="PANTHER" id="PTHR45708:SF4">
    <property type="entry name" value="XYLANASE INHIBITOR PROTEIN 1"/>
    <property type="match status" value="1"/>
</dbReference>
<dbReference type="InterPro" id="IPR017853">
    <property type="entry name" value="GH"/>
</dbReference>
<evidence type="ECO:0000256" key="5">
    <source>
        <dbReference type="ARBA" id="ARBA00023157"/>
    </source>
</evidence>
<evidence type="ECO:0000256" key="3">
    <source>
        <dbReference type="ARBA" id="ARBA00022729"/>
    </source>
</evidence>
<dbReference type="Gene3D" id="3.20.20.80">
    <property type="entry name" value="Glycosidases"/>
    <property type="match status" value="1"/>
</dbReference>
<dbReference type="PROSITE" id="PS51910">
    <property type="entry name" value="GH18_2"/>
    <property type="match status" value="1"/>
</dbReference>